<keyword evidence="2 4" id="KW-0378">Hydrolase</keyword>
<evidence type="ECO:0000256" key="2">
    <source>
        <dbReference type="ARBA" id="ARBA00022801"/>
    </source>
</evidence>
<comment type="caution">
    <text evidence="4">The sequence shown here is derived from an EMBL/GenBank/DDBJ whole genome shotgun (WGS) entry which is preliminary data.</text>
</comment>
<keyword evidence="5" id="KW-1185">Reference proteome</keyword>
<evidence type="ECO:0000259" key="3">
    <source>
        <dbReference type="SMART" id="SM00824"/>
    </source>
</evidence>
<evidence type="ECO:0000256" key="1">
    <source>
        <dbReference type="ARBA" id="ARBA00007169"/>
    </source>
</evidence>
<dbReference type="EMBL" id="JBEOZY010000040">
    <property type="protein sequence ID" value="MER6168358.1"/>
    <property type="molecule type" value="Genomic_DNA"/>
</dbReference>
<proteinExistence type="inferred from homology"/>
<comment type="similarity">
    <text evidence="1">Belongs to the thioesterase family.</text>
</comment>
<dbReference type="GO" id="GO:0016787">
    <property type="term" value="F:hydrolase activity"/>
    <property type="evidence" value="ECO:0007669"/>
    <property type="project" value="UniProtKB-KW"/>
</dbReference>
<dbReference type="Gene3D" id="3.40.50.1820">
    <property type="entry name" value="alpha/beta hydrolase"/>
    <property type="match status" value="1"/>
</dbReference>
<dbReference type="SUPFAM" id="SSF53474">
    <property type="entry name" value="alpha/beta-Hydrolases"/>
    <property type="match status" value="1"/>
</dbReference>
<dbReference type="InterPro" id="IPR020802">
    <property type="entry name" value="TesA-like"/>
</dbReference>
<dbReference type="InterPro" id="IPR001031">
    <property type="entry name" value="Thioesterase"/>
</dbReference>
<sequence>MHEPDAENRRWLRRYAPAEGAARRLVCFPHAGGSATFFTPLARVLAPGTDVLAVQYPGRQDRLDEACVDQIAPLADRITDTLAGSTDLPLAFFGHSMGAVVAFEVARRLRRAHQVRLTRLFVSGRRAPSRHRPSRVHSLADRELLAEVGALGGTDTRLLDDPGVRAMILPAIRADYRAVETYRYEPGQDLDCPVSVLFGESDPQTARDDAAEWGRHTDKDVEVHMFPGGHFFLVDQAPRITGLLAEHLASQTEPVRSSWHAAAVRRAPTDR</sequence>
<dbReference type="Pfam" id="PF00975">
    <property type="entry name" value="Thioesterase"/>
    <property type="match status" value="1"/>
</dbReference>
<dbReference type="InterPro" id="IPR029058">
    <property type="entry name" value="AB_hydrolase_fold"/>
</dbReference>
<gene>
    <name evidence="4" type="ORF">ABT188_28050</name>
</gene>
<protein>
    <submittedName>
        <fullName evidence="4">Alpha/beta fold hydrolase</fullName>
    </submittedName>
</protein>
<evidence type="ECO:0000313" key="5">
    <source>
        <dbReference type="Proteomes" id="UP001496720"/>
    </source>
</evidence>
<feature type="domain" description="Thioesterase TesA-like" evidence="3">
    <location>
        <begin position="26"/>
        <end position="248"/>
    </location>
</feature>
<reference evidence="4 5" key="1">
    <citation type="submission" date="2024-06" db="EMBL/GenBank/DDBJ databases">
        <title>The Natural Products Discovery Center: Release of the First 8490 Sequenced Strains for Exploring Actinobacteria Biosynthetic Diversity.</title>
        <authorList>
            <person name="Kalkreuter E."/>
            <person name="Kautsar S.A."/>
            <person name="Yang D."/>
            <person name="Bader C.D."/>
            <person name="Teijaro C.N."/>
            <person name="Fluegel L."/>
            <person name="Davis C.M."/>
            <person name="Simpson J.R."/>
            <person name="Lauterbach L."/>
            <person name="Steele A.D."/>
            <person name="Gui C."/>
            <person name="Meng S."/>
            <person name="Li G."/>
            <person name="Viehrig K."/>
            <person name="Ye F."/>
            <person name="Su P."/>
            <person name="Kiefer A.F."/>
            <person name="Nichols A."/>
            <person name="Cepeda A.J."/>
            <person name="Yan W."/>
            <person name="Fan B."/>
            <person name="Jiang Y."/>
            <person name="Adhikari A."/>
            <person name="Zheng C.-J."/>
            <person name="Schuster L."/>
            <person name="Cowan T.M."/>
            <person name="Smanski M.J."/>
            <person name="Chevrette M.G."/>
            <person name="De Carvalho L.P.S."/>
            <person name="Shen B."/>
        </authorList>
    </citation>
    <scope>NUCLEOTIDE SEQUENCE [LARGE SCALE GENOMIC DNA]</scope>
    <source>
        <strain evidence="4 5">NPDC001615</strain>
    </source>
</reference>
<dbReference type="InterPro" id="IPR012223">
    <property type="entry name" value="TEII"/>
</dbReference>
<evidence type="ECO:0000313" key="4">
    <source>
        <dbReference type="EMBL" id="MER6168358.1"/>
    </source>
</evidence>
<name>A0ABV1T2Z3_9ACTN</name>
<dbReference type="SMART" id="SM00824">
    <property type="entry name" value="PKS_TE"/>
    <property type="match status" value="1"/>
</dbReference>
<dbReference type="PANTHER" id="PTHR11487:SF0">
    <property type="entry name" value="S-ACYL FATTY ACID SYNTHASE THIOESTERASE, MEDIUM CHAIN"/>
    <property type="match status" value="1"/>
</dbReference>
<dbReference type="Proteomes" id="UP001496720">
    <property type="component" value="Unassembled WGS sequence"/>
</dbReference>
<dbReference type="RefSeq" id="WP_352149708.1">
    <property type="nucleotide sequence ID" value="NZ_JBEOZY010000040.1"/>
</dbReference>
<dbReference type="PANTHER" id="PTHR11487">
    <property type="entry name" value="THIOESTERASE"/>
    <property type="match status" value="1"/>
</dbReference>
<organism evidence="4 5">
    <name type="scientific">Streptomyces violaceorubidus</name>
    <dbReference type="NCBI Taxonomy" id="284042"/>
    <lineage>
        <taxon>Bacteria</taxon>
        <taxon>Bacillati</taxon>
        <taxon>Actinomycetota</taxon>
        <taxon>Actinomycetes</taxon>
        <taxon>Kitasatosporales</taxon>
        <taxon>Streptomycetaceae</taxon>
        <taxon>Streptomyces</taxon>
    </lineage>
</organism>
<accession>A0ABV1T2Z3</accession>